<dbReference type="EMBL" id="CP071696">
    <property type="protein sequence ID" value="QTX04056.1"/>
    <property type="molecule type" value="Genomic_DNA"/>
</dbReference>
<feature type="transmembrane region" description="Helical" evidence="2">
    <location>
        <begin position="192"/>
        <end position="216"/>
    </location>
</feature>
<dbReference type="Proteomes" id="UP000671914">
    <property type="component" value="Chromosome"/>
</dbReference>
<feature type="domain" description="DUF4232" evidence="3">
    <location>
        <begin position="258"/>
        <end position="388"/>
    </location>
</feature>
<evidence type="ECO:0000256" key="2">
    <source>
        <dbReference type="SAM" id="Phobius"/>
    </source>
</evidence>
<sequence>MRVVRVLVPAILAVAAWFASDRIAEAAAASFSTTVSKALRLIAPGALIGPVDAPGGWGGWLAFATVVAVAAAYAVFALVFRAGRGAAGFAAGWFAAVLAGSLVAGVPVAVSIIAGVLDPVAAASAADVVSIGLAAYWGVLWGWMPALAAVLLAPKPAAAAAPSTTPAAAEGAEPEPEPAAAAAHPAAPRRRAALIAAIAVVAVTGLVAVVIAGIGATDAKRAADQAEWAAEQPPVPEPVGVPIPEVAPGEWNIDPEWCTENQLEYTPSTPDSAMMHRGMKITARNVSSAPCVLDGYPDVAFSDPVGNGFESHVLHGDGHATERDAGPVRIEVVPGGEAVTWLSWDAPAASDRDPAGFLHIAPYAGAVRQMVPIDTDITGGELEITAWQAAAPAA</sequence>
<evidence type="ECO:0000259" key="3">
    <source>
        <dbReference type="Pfam" id="PF14016"/>
    </source>
</evidence>
<reference evidence="4" key="1">
    <citation type="submission" date="2021-03" db="EMBL/GenBank/DDBJ databases">
        <title>Agromyces archimandritus sp. nov., isolated from the cockroach Archimandrita tessellata.</title>
        <authorList>
            <person name="Guzman J."/>
            <person name="Ortuzar M."/>
            <person name="Poehlein A."/>
            <person name="Daniel R."/>
            <person name="Trujillo M."/>
            <person name="Vilcinskas A."/>
        </authorList>
    </citation>
    <scope>NUCLEOTIDE SEQUENCE</scope>
    <source>
        <strain evidence="4">G127AT</strain>
    </source>
</reference>
<gene>
    <name evidence="4" type="ORF">G127AT_12245</name>
</gene>
<organism evidence="4 5">
    <name type="scientific">Agromyces archimandritae</name>
    <dbReference type="NCBI Taxonomy" id="2781962"/>
    <lineage>
        <taxon>Bacteria</taxon>
        <taxon>Bacillati</taxon>
        <taxon>Actinomycetota</taxon>
        <taxon>Actinomycetes</taxon>
        <taxon>Micrococcales</taxon>
        <taxon>Microbacteriaceae</taxon>
        <taxon>Agromyces</taxon>
    </lineage>
</organism>
<keyword evidence="2" id="KW-1133">Transmembrane helix</keyword>
<dbReference type="Pfam" id="PF14016">
    <property type="entry name" value="DUF4232"/>
    <property type="match status" value="1"/>
</dbReference>
<name>A0A975IPJ2_9MICO</name>
<dbReference type="AlphaFoldDB" id="A0A975IPJ2"/>
<protein>
    <submittedName>
        <fullName evidence="4">DUF4232 domain-containing protein</fullName>
    </submittedName>
</protein>
<feature type="transmembrane region" description="Helical" evidence="2">
    <location>
        <begin position="57"/>
        <end position="80"/>
    </location>
</feature>
<evidence type="ECO:0000256" key="1">
    <source>
        <dbReference type="SAM" id="MobiDB-lite"/>
    </source>
</evidence>
<feature type="region of interest" description="Disordered" evidence="1">
    <location>
        <begin position="163"/>
        <end position="184"/>
    </location>
</feature>
<feature type="transmembrane region" description="Helical" evidence="2">
    <location>
        <begin position="92"/>
        <end position="114"/>
    </location>
</feature>
<evidence type="ECO:0000313" key="4">
    <source>
        <dbReference type="EMBL" id="QTX04056.1"/>
    </source>
</evidence>
<dbReference type="RefSeq" id="WP_210897270.1">
    <property type="nucleotide sequence ID" value="NZ_CP071696.1"/>
</dbReference>
<accession>A0A975IPJ2</accession>
<evidence type="ECO:0000313" key="5">
    <source>
        <dbReference type="Proteomes" id="UP000671914"/>
    </source>
</evidence>
<keyword evidence="2" id="KW-0472">Membrane</keyword>
<keyword evidence="5" id="KW-1185">Reference proteome</keyword>
<dbReference type="KEGG" id="aarc:G127AT_12245"/>
<dbReference type="InterPro" id="IPR025326">
    <property type="entry name" value="DUF4232"/>
</dbReference>
<proteinExistence type="predicted"/>
<keyword evidence="2" id="KW-0812">Transmembrane</keyword>
<feature type="transmembrane region" description="Helical" evidence="2">
    <location>
        <begin position="134"/>
        <end position="153"/>
    </location>
</feature>